<gene>
    <name evidence="1" type="ORF">HPT30_14700</name>
</gene>
<dbReference type="SUPFAM" id="SSF52540">
    <property type="entry name" value="P-loop containing nucleoside triphosphate hydrolases"/>
    <property type="match status" value="1"/>
</dbReference>
<protein>
    <submittedName>
        <fullName evidence="1">Uncharacterized protein</fullName>
    </submittedName>
</protein>
<evidence type="ECO:0000313" key="1">
    <source>
        <dbReference type="EMBL" id="NUU61590.1"/>
    </source>
</evidence>
<proteinExistence type="predicted"/>
<dbReference type="EMBL" id="JABWCS010000209">
    <property type="protein sequence ID" value="NUU61590.1"/>
    <property type="molecule type" value="Genomic_DNA"/>
</dbReference>
<comment type="caution">
    <text evidence="1">The sequence shown here is derived from an EMBL/GenBank/DDBJ whole genome shotgun (WGS) entry which is preliminary data.</text>
</comment>
<dbReference type="Gene3D" id="3.40.50.300">
    <property type="entry name" value="P-loop containing nucleotide triphosphate hydrolases"/>
    <property type="match status" value="1"/>
</dbReference>
<sequence>MLILMEGLPGAGKSTNSGLLFRQFERHGFKTRWVHEVDRPHPVLFFQESHLKMNEYLNWKTRHNLSTSLIDKVATIREESVGFDLLELSWNHREALSEMAFNELQEKDVWKFSLDEYIEAALEKWRFFAKAVAADPEQVVILDSCIFQYQIFSFQLANAPQQQLDYFIEALWECLTPLSPKLVYLYRNSITDAISHLRQVRGESFFLNIWERDRLRPYYKARPDKVETYFEFLADYHAIAQQLYNKANCPKLSIEVTSGEWNEFEERMLAFFGLTRLPDIDAGIYEGDYLNNDLGLLLKIKQDTDQYFLIDPNGSKHKLIARTSTEFYINDLPVILNISREGEIEIDGASLTSRWTEKGLVFLRE</sequence>
<organism evidence="1 2">
    <name type="scientific">Paenibacillus agri</name>
    <dbReference type="NCBI Taxonomy" id="2744309"/>
    <lineage>
        <taxon>Bacteria</taxon>
        <taxon>Bacillati</taxon>
        <taxon>Bacillota</taxon>
        <taxon>Bacilli</taxon>
        <taxon>Bacillales</taxon>
        <taxon>Paenibacillaceae</taxon>
        <taxon>Paenibacillus</taxon>
    </lineage>
</organism>
<dbReference type="AlphaFoldDB" id="A0A850EP99"/>
<reference evidence="1" key="1">
    <citation type="submission" date="2020-06" db="EMBL/GenBank/DDBJ databases">
        <title>Paenibacillus sp. nov., isolated from soil.</title>
        <authorList>
            <person name="Seo Y.L."/>
        </authorList>
    </citation>
    <scope>NUCLEOTIDE SEQUENCE [LARGE SCALE GENOMIC DNA]</scope>
    <source>
        <strain evidence="1">JW14</strain>
    </source>
</reference>
<evidence type="ECO:0000313" key="2">
    <source>
        <dbReference type="Proteomes" id="UP000564806"/>
    </source>
</evidence>
<dbReference type="InterPro" id="IPR027417">
    <property type="entry name" value="P-loop_NTPase"/>
</dbReference>
<dbReference type="RefSeq" id="WP_175372098.1">
    <property type="nucleotide sequence ID" value="NZ_JABWCS010000209.1"/>
</dbReference>
<dbReference type="Proteomes" id="UP000564806">
    <property type="component" value="Unassembled WGS sequence"/>
</dbReference>
<keyword evidence="2" id="KW-1185">Reference proteome</keyword>
<accession>A0A850EP99</accession>
<name>A0A850EP99_9BACL</name>